<reference evidence="4" key="1">
    <citation type="journal article" date="2012" name="Nat. Genet.">
        <title>Lifestyle transitions in plant pathogenic Colletotrichum fungi deciphered by genome and transcriptome analyses.</title>
        <authorList>
            <person name="O'Connell R.J."/>
            <person name="Thon M.R."/>
            <person name="Hacquard S."/>
            <person name="Amyotte S.G."/>
            <person name="Kleemann J."/>
            <person name="Torres M.F."/>
            <person name="Damm U."/>
            <person name="Buiate E.A."/>
            <person name="Epstein L."/>
            <person name="Alkan N."/>
            <person name="Altmueller J."/>
            <person name="Alvarado-Balderrama L."/>
            <person name="Bauser C.A."/>
            <person name="Becker C."/>
            <person name="Birren B.W."/>
            <person name="Chen Z."/>
            <person name="Choi J."/>
            <person name="Crouch J.A."/>
            <person name="Duvick J.P."/>
            <person name="Farman M.A."/>
            <person name="Gan P."/>
            <person name="Heiman D."/>
            <person name="Henrissat B."/>
            <person name="Howard R.J."/>
            <person name="Kabbage M."/>
            <person name="Koch C."/>
            <person name="Kracher B."/>
            <person name="Kubo Y."/>
            <person name="Law A.D."/>
            <person name="Lebrun M.-H."/>
            <person name="Lee Y.-H."/>
            <person name="Miyara I."/>
            <person name="Moore N."/>
            <person name="Neumann U."/>
            <person name="Nordstroem K."/>
            <person name="Panaccione D.G."/>
            <person name="Panstruga R."/>
            <person name="Place M."/>
            <person name="Proctor R.H."/>
            <person name="Prusky D."/>
            <person name="Rech G."/>
            <person name="Reinhardt R."/>
            <person name="Rollins J.A."/>
            <person name="Rounsley S."/>
            <person name="Schardl C.L."/>
            <person name="Schwartz D.C."/>
            <person name="Shenoy N."/>
            <person name="Shirasu K."/>
            <person name="Sikhakolli U.R."/>
            <person name="Stueber K."/>
            <person name="Sukno S.A."/>
            <person name="Sweigard J.A."/>
            <person name="Takano Y."/>
            <person name="Takahara H."/>
            <person name="Trail F."/>
            <person name="van der Does H.C."/>
            <person name="Voll L.M."/>
            <person name="Will I."/>
            <person name="Young S."/>
            <person name="Zeng Q."/>
            <person name="Zhang J."/>
            <person name="Zhou S."/>
            <person name="Dickman M.B."/>
            <person name="Schulze-Lefert P."/>
            <person name="Ver Loren van Themaat E."/>
            <person name="Ma L.-J."/>
            <person name="Vaillancourt L.J."/>
        </authorList>
    </citation>
    <scope>NUCLEOTIDE SEQUENCE [LARGE SCALE GENOMIC DNA]</scope>
    <source>
        <strain evidence="4">M1.001 / M2 / FGSC 10212</strain>
    </source>
</reference>
<dbReference type="Gene3D" id="1.20.5.170">
    <property type="match status" value="1"/>
</dbReference>
<keyword evidence="1" id="KW-0175">Coiled coil</keyword>
<accession>E3QGQ2</accession>
<proteinExistence type="predicted"/>
<protein>
    <submittedName>
        <fullName evidence="3">Uncharacterized protein</fullName>
    </submittedName>
</protein>
<dbReference type="HOGENOM" id="CLU_019265_0_0_1"/>
<dbReference type="OrthoDB" id="4833301at2759"/>
<dbReference type="PANTHER" id="PTHR19327:SF0">
    <property type="entry name" value="GOLGIN SUBFAMILY A MEMBER 4"/>
    <property type="match status" value="1"/>
</dbReference>
<evidence type="ECO:0000313" key="4">
    <source>
        <dbReference type="Proteomes" id="UP000008782"/>
    </source>
</evidence>
<dbReference type="VEuPathDB" id="FungiDB:GLRG_05184"/>
<feature type="coiled-coil region" evidence="1">
    <location>
        <begin position="327"/>
        <end position="361"/>
    </location>
</feature>
<dbReference type="GeneID" id="24410549"/>
<evidence type="ECO:0000313" key="3">
    <source>
        <dbReference type="EMBL" id="EFQ30040.1"/>
    </source>
</evidence>
<gene>
    <name evidence="3" type="ORF">GLRG_05184</name>
</gene>
<feature type="region of interest" description="Disordered" evidence="2">
    <location>
        <begin position="447"/>
        <end position="469"/>
    </location>
</feature>
<dbReference type="eggNOG" id="ENOG502RW3W">
    <property type="taxonomic scope" value="Eukaryota"/>
</dbReference>
<feature type="compositionally biased region" description="Polar residues" evidence="2">
    <location>
        <begin position="452"/>
        <end position="465"/>
    </location>
</feature>
<feature type="coiled-coil region" evidence="1">
    <location>
        <begin position="127"/>
        <end position="182"/>
    </location>
</feature>
<keyword evidence="4" id="KW-1185">Reference proteome</keyword>
<organism evidence="4">
    <name type="scientific">Colletotrichum graminicola (strain M1.001 / M2 / FGSC 10212)</name>
    <name type="common">Maize anthracnose fungus</name>
    <name type="synonym">Glomerella graminicola</name>
    <dbReference type="NCBI Taxonomy" id="645133"/>
    <lineage>
        <taxon>Eukaryota</taxon>
        <taxon>Fungi</taxon>
        <taxon>Dikarya</taxon>
        <taxon>Ascomycota</taxon>
        <taxon>Pezizomycotina</taxon>
        <taxon>Sordariomycetes</taxon>
        <taxon>Hypocreomycetidae</taxon>
        <taxon>Glomerellales</taxon>
        <taxon>Glomerellaceae</taxon>
        <taxon>Colletotrichum</taxon>
        <taxon>Colletotrichum graminicola species complex</taxon>
    </lineage>
</organism>
<dbReference type="STRING" id="645133.E3QGQ2"/>
<dbReference type="Proteomes" id="UP000008782">
    <property type="component" value="Unassembled WGS sequence"/>
</dbReference>
<dbReference type="RefSeq" id="XP_008094060.1">
    <property type="nucleotide sequence ID" value="XM_008095869.1"/>
</dbReference>
<dbReference type="PANTHER" id="PTHR19327">
    <property type="entry name" value="GOLGIN"/>
    <property type="match status" value="1"/>
</dbReference>
<evidence type="ECO:0000256" key="2">
    <source>
        <dbReference type="SAM" id="MobiDB-lite"/>
    </source>
</evidence>
<sequence>MAKMIAALRELSQRSNEQGALQLQKDVIEARARAREKEHAQAQPRYAEFPSLKDYHRKLEKRDAEDLDALCKEVGLADKQWLTAAESVAATLLHAFADKQQEKDDRSAEPSSENLEAQLNSRIDALDKRHREEAAKQQKQIEDLQKGLSIETAQRKILGIENETLKQKVQDLQNQSTSLTTKLDEHDTSIKRLQDEEAKAAPLPPAIQTTTITSRDLTQVKTMVGQCRTELTNLEAQVARHDQKLGEMDVDLITEGCYSLAATLPRLEQNAKRAADDISVLRADYGQLRADNNKLRLDTDDLQSGVQQLQSGTDQLRSDALVVRPSVEQLKSDTEQLKSDTDQLKAIAEQLKSEMAQLRSGTEESQSAVRKLRSVMHEPPAGDSFLPVKTFTTMNTAVFKTFSGWIDDLKKRVDAVEGSIPTLQTVSKQQNDHSSQIKALEDQVKTLEKGSGQKTTGGLENSRVSTPAPDQRGIQYEAKWKEHDARLTALEAISRKRPHHTASAISEATDASDVIAHRPTQGESMNAAVEALRAQVAMTDQSIKAISELVRLASESQAAQAQRVGQLELEVRTTSNRLGTAEQALQAMGERFGGRLDFMQQNFKSLNSQMNNLTTESLFQAIVQYIDRYQPGDAFIGHKVERIFQQMTAYDQRLAMLERFVSLSEELANKKRKLSPHMGQVGMPNGGR</sequence>
<name>E3QGQ2_COLGM</name>
<dbReference type="EMBL" id="GG697347">
    <property type="protein sequence ID" value="EFQ30040.1"/>
    <property type="molecule type" value="Genomic_DNA"/>
</dbReference>
<dbReference type="AlphaFoldDB" id="E3QGQ2"/>
<evidence type="ECO:0000256" key="1">
    <source>
        <dbReference type="SAM" id="Coils"/>
    </source>
</evidence>
<dbReference type="Gene3D" id="1.20.5.340">
    <property type="match status" value="1"/>
</dbReference>